<accession>A0ABW8V0W6</accession>
<proteinExistence type="predicted"/>
<evidence type="ECO:0000313" key="2">
    <source>
        <dbReference type="Proteomes" id="UP001627408"/>
    </source>
</evidence>
<gene>
    <name evidence="1" type="ORF">ACERZ8_17750</name>
</gene>
<dbReference type="SUPFAM" id="SSF52096">
    <property type="entry name" value="ClpP/crotonase"/>
    <property type="match status" value="1"/>
</dbReference>
<evidence type="ECO:0000313" key="1">
    <source>
        <dbReference type="EMBL" id="MFL4471627.1"/>
    </source>
</evidence>
<reference evidence="1 2" key="1">
    <citation type="submission" date="2024-08" db="EMBL/GenBank/DDBJ databases">
        <title>Tateyamaria sp. nov., isolated from marine algae.</title>
        <authorList>
            <person name="Choi B.J."/>
            <person name="Kim J.M."/>
            <person name="Lee J.K."/>
            <person name="Choi D.G."/>
            <person name="Bayburt H."/>
            <person name="Baek J.H."/>
            <person name="Han D.M."/>
            <person name="Jeon C.O."/>
        </authorList>
    </citation>
    <scope>NUCLEOTIDE SEQUENCE [LARGE SCALE GENOMIC DNA]</scope>
    <source>
        <strain evidence="1 2">KMU-156</strain>
    </source>
</reference>
<protein>
    <recommendedName>
        <fullName evidence="3">Peptidase S41</fullName>
    </recommendedName>
</protein>
<dbReference type="RefSeq" id="WP_407593469.1">
    <property type="nucleotide sequence ID" value="NZ_JBHDIY010000002.1"/>
</dbReference>
<dbReference type="Gene3D" id="3.90.226.10">
    <property type="entry name" value="2-enoyl-CoA Hydratase, Chain A, domain 1"/>
    <property type="match status" value="1"/>
</dbReference>
<evidence type="ECO:0008006" key="3">
    <source>
        <dbReference type="Google" id="ProtNLM"/>
    </source>
</evidence>
<organism evidence="1 2">
    <name type="scientific">Tateyamaria armeniaca</name>
    <dbReference type="NCBI Taxonomy" id="2518930"/>
    <lineage>
        <taxon>Bacteria</taxon>
        <taxon>Pseudomonadati</taxon>
        <taxon>Pseudomonadota</taxon>
        <taxon>Alphaproteobacteria</taxon>
        <taxon>Rhodobacterales</taxon>
        <taxon>Roseobacteraceae</taxon>
        <taxon>Tateyamaria</taxon>
    </lineage>
</organism>
<name>A0ABW8V0W6_9RHOB</name>
<comment type="caution">
    <text evidence="1">The sequence shown here is derived from an EMBL/GenBank/DDBJ whole genome shotgun (WGS) entry which is preliminary data.</text>
</comment>
<keyword evidence="2" id="KW-1185">Reference proteome</keyword>
<sequence>MNFADDIAVIETEVRGGDPAFDRVPMPEREAALNHLRCEAQHGDRDRFLLAGMGVVALAGNGHSRVMPNTAVSVIPQRIVMRDGHPALVEGTRATRILTVDGLPCAHVLAAWDPVLAGNVARRRVLSGLMLGWPAALRHAGCGTGPDIRYRLVTGAERRYSSKDDVPALPLYPFGETGALVPGVDDFGLPDGAVLAMRRGLWWWRIGDLAALDAADVVQGVAAMADDPTANVVVDLRGNPGGSFLKMLPLITWLRGHWKGGRCAVLVNEYTFSAAIVTAALLAHHVGARLFGADMGDDLAFHAEGGTADLPDSGAHLRHSTAWHDWATGHADKTTPDEIARHLIAAGPLHVKQVVRAMQEDAACAFALGA</sequence>
<dbReference type="Proteomes" id="UP001627408">
    <property type="component" value="Unassembled WGS sequence"/>
</dbReference>
<dbReference type="EMBL" id="JBHDIY010000002">
    <property type="protein sequence ID" value="MFL4471627.1"/>
    <property type="molecule type" value="Genomic_DNA"/>
</dbReference>
<dbReference type="InterPro" id="IPR029045">
    <property type="entry name" value="ClpP/crotonase-like_dom_sf"/>
</dbReference>